<feature type="signal peptide" evidence="2">
    <location>
        <begin position="1"/>
        <end position="23"/>
    </location>
</feature>
<gene>
    <name evidence="3" type="ORF">PU630_13115</name>
</gene>
<keyword evidence="1" id="KW-1133">Transmembrane helix</keyword>
<dbReference type="Proteomes" id="UP001214553">
    <property type="component" value="Chromosome"/>
</dbReference>
<evidence type="ECO:0008006" key="5">
    <source>
        <dbReference type="Google" id="ProtNLM"/>
    </source>
</evidence>
<evidence type="ECO:0000256" key="1">
    <source>
        <dbReference type="SAM" id="Phobius"/>
    </source>
</evidence>
<sequence length="106" mass="10306">MRSGLIAAVVGVCAALSPIAAHAASIHPSDECTTVSSSACESSGIYDAGNPTTVRVADANGGQGLLSAWLGGGALMLTAGAITMATSIRRTRKAAGTTTTEAVTAG</sequence>
<evidence type="ECO:0000313" key="3">
    <source>
        <dbReference type="EMBL" id="WEG08171.1"/>
    </source>
</evidence>
<dbReference type="EMBL" id="CP119108">
    <property type="protein sequence ID" value="WEG08171.1"/>
    <property type="molecule type" value="Genomic_DNA"/>
</dbReference>
<feature type="transmembrane region" description="Helical" evidence="1">
    <location>
        <begin position="66"/>
        <end position="85"/>
    </location>
</feature>
<proteinExistence type="predicted"/>
<keyword evidence="4" id="KW-1185">Reference proteome</keyword>
<evidence type="ECO:0000256" key="2">
    <source>
        <dbReference type="SAM" id="SignalP"/>
    </source>
</evidence>
<reference evidence="3 4" key="1">
    <citation type="submission" date="2023-03" db="EMBL/GenBank/DDBJ databases">
        <title>Genome sequence of Microbacterium sp. KACC 23027.</title>
        <authorList>
            <person name="Kim S."/>
            <person name="Heo J."/>
            <person name="Kwon S.-W."/>
        </authorList>
    </citation>
    <scope>NUCLEOTIDE SEQUENCE [LARGE SCALE GENOMIC DNA]</scope>
    <source>
        <strain evidence="3 4">KACC 23027</strain>
    </source>
</reference>
<dbReference type="RefSeq" id="WP_275277508.1">
    <property type="nucleotide sequence ID" value="NZ_CP119108.1"/>
</dbReference>
<accession>A0ABY8BVG5</accession>
<organism evidence="3 4">
    <name type="scientific">Microbacterium horticulturae</name>
    <dbReference type="NCBI Taxonomy" id="3028316"/>
    <lineage>
        <taxon>Bacteria</taxon>
        <taxon>Bacillati</taxon>
        <taxon>Actinomycetota</taxon>
        <taxon>Actinomycetes</taxon>
        <taxon>Micrococcales</taxon>
        <taxon>Microbacteriaceae</taxon>
        <taxon>Microbacterium</taxon>
    </lineage>
</organism>
<evidence type="ECO:0000313" key="4">
    <source>
        <dbReference type="Proteomes" id="UP001214553"/>
    </source>
</evidence>
<keyword evidence="1" id="KW-0812">Transmembrane</keyword>
<keyword evidence="2" id="KW-0732">Signal</keyword>
<protein>
    <recommendedName>
        <fullName evidence="5">Cobalt/nickel transport protein</fullName>
    </recommendedName>
</protein>
<feature type="chain" id="PRO_5045387227" description="Cobalt/nickel transport protein" evidence="2">
    <location>
        <begin position="24"/>
        <end position="106"/>
    </location>
</feature>
<name>A0ABY8BVG5_9MICO</name>
<keyword evidence="1" id="KW-0472">Membrane</keyword>